<proteinExistence type="predicted"/>
<reference evidence="2" key="1">
    <citation type="journal article" date="2019" name="Int. J. Syst. Evol. Microbiol.">
        <title>The Global Catalogue of Microorganisms (GCM) 10K type strain sequencing project: providing services to taxonomists for standard genome sequencing and annotation.</title>
        <authorList>
            <consortium name="The Broad Institute Genomics Platform"/>
            <consortium name="The Broad Institute Genome Sequencing Center for Infectious Disease"/>
            <person name="Wu L."/>
            <person name="Ma J."/>
        </authorList>
    </citation>
    <scope>NUCLEOTIDE SEQUENCE [LARGE SCALE GENOMIC DNA]</scope>
    <source>
        <strain evidence="2">SHR3</strain>
    </source>
</reference>
<dbReference type="InterPro" id="IPR029035">
    <property type="entry name" value="DHS-like_NAD/FAD-binding_dom"/>
</dbReference>
<dbReference type="Proteomes" id="UP001595974">
    <property type="component" value="Unassembled WGS sequence"/>
</dbReference>
<evidence type="ECO:0000313" key="1">
    <source>
        <dbReference type="EMBL" id="MFC5770655.1"/>
    </source>
</evidence>
<dbReference type="Pfam" id="PF13289">
    <property type="entry name" value="SIR2_2"/>
    <property type="match status" value="1"/>
</dbReference>
<keyword evidence="2" id="KW-1185">Reference proteome</keyword>
<sequence length="360" mass="39383">TDMTAAELPDDLFADIQGVFRKTPVLLIGSGFSCGYGLPGMGALAEHLATAVHDALTTDGAKNAWAQSVEAIKENLEAGLNGIPLGMAEWGEIVSAIRGETAKLILDKAIAAEERILGEKVAGGHAPSRLLNRLFNGSPQNAESIHVITTNYDTLLELFCDLAELPLDTGFTGFRRRKPRPRPLFQTQYSRVLVAEKRQQQVDHRLCKTVRLYKPHGSISWLTTDDGPVEALNDVSIAGRAIVVPGPAKYQDTLVNTLFDAMRAEMNEVLTKAEALLCIGFGFNDDHLQGVIKRRLTAGMPIIIVTRDATPNIKQLLSDHSHLIALFKSGDGAVCHWNGQTLKSPEPLWQLDDFLKKFLE</sequence>
<name>A0ABW1ATM4_9RHOO</name>
<evidence type="ECO:0000313" key="2">
    <source>
        <dbReference type="Proteomes" id="UP001595974"/>
    </source>
</evidence>
<feature type="non-terminal residue" evidence="1">
    <location>
        <position position="1"/>
    </location>
</feature>
<protein>
    <submittedName>
        <fullName evidence="1">SIR2 family protein</fullName>
    </submittedName>
</protein>
<dbReference type="RefSeq" id="WP_385961439.1">
    <property type="nucleotide sequence ID" value="NZ_JBHSOG010000054.1"/>
</dbReference>
<dbReference type="SUPFAM" id="SSF52467">
    <property type="entry name" value="DHS-like NAD/FAD-binding domain"/>
    <property type="match status" value="1"/>
</dbReference>
<comment type="caution">
    <text evidence="1">The sequence shown here is derived from an EMBL/GenBank/DDBJ whole genome shotgun (WGS) entry which is preliminary data.</text>
</comment>
<organism evidence="1 2">
    <name type="scientific">Thauera sinica</name>
    <dbReference type="NCBI Taxonomy" id="2665146"/>
    <lineage>
        <taxon>Bacteria</taxon>
        <taxon>Pseudomonadati</taxon>
        <taxon>Pseudomonadota</taxon>
        <taxon>Betaproteobacteria</taxon>
        <taxon>Rhodocyclales</taxon>
        <taxon>Zoogloeaceae</taxon>
        <taxon>Thauera</taxon>
    </lineage>
</organism>
<gene>
    <name evidence="1" type="ORF">ACFPTN_14840</name>
</gene>
<accession>A0ABW1ATM4</accession>
<dbReference type="EMBL" id="JBHSOG010000054">
    <property type="protein sequence ID" value="MFC5770655.1"/>
    <property type="molecule type" value="Genomic_DNA"/>
</dbReference>